<dbReference type="GO" id="GO:0009404">
    <property type="term" value="P:toxin metabolic process"/>
    <property type="evidence" value="ECO:0007669"/>
    <property type="project" value="UniProtKB-UniRule"/>
</dbReference>
<sequence length="266" mass="29902">MPRGGVFPPPLRRARDHPDRGTADRELPSGSARPGRDGSRRARRTDPPLPRIRHRGRVARDCPPCPAPVGGPARCLRRGAPQQQRRGAGMTPLTDSAGRPLPEIETPDAERLRIYGDMMFLALRSARHARMPVADLRSYLEVPILTGQFRIFRFDGIPRGMFTWALLDTNAQEKLVTGRPLAPQDWNSGTALWIIDMIGPYRGVTRGMVRWIMQRGNFAKRDFHFRRVGAGNETRRIVHVDFDAPRLSRVFTEAGFLERLHGGHGG</sequence>
<name>A0A365U8Z3_9RHOB</name>
<organism evidence="4 5">
    <name type="scientific">Rhodosalinus halophilus</name>
    <dbReference type="NCBI Taxonomy" id="2259333"/>
    <lineage>
        <taxon>Bacteria</taxon>
        <taxon>Pseudomonadati</taxon>
        <taxon>Pseudomonadota</taxon>
        <taxon>Alphaproteobacteria</taxon>
        <taxon>Rhodobacterales</taxon>
        <taxon>Paracoccaceae</taxon>
        <taxon>Rhodosalinus</taxon>
    </lineage>
</organism>
<dbReference type="GO" id="GO:0016746">
    <property type="term" value="F:acyltransferase activity"/>
    <property type="evidence" value="ECO:0007669"/>
    <property type="project" value="UniProtKB-UniRule"/>
</dbReference>
<dbReference type="Proteomes" id="UP000253370">
    <property type="component" value="Unassembled WGS sequence"/>
</dbReference>
<dbReference type="AlphaFoldDB" id="A0A365U8Z3"/>
<comment type="similarity">
    <text evidence="1 2">Belongs to the RTX toxin acyltransferase family.</text>
</comment>
<comment type="caution">
    <text evidence="4">The sequence shown here is derived from an EMBL/GenBank/DDBJ whole genome shotgun (WGS) entry which is preliminary data.</text>
</comment>
<evidence type="ECO:0000313" key="5">
    <source>
        <dbReference type="Proteomes" id="UP000253370"/>
    </source>
</evidence>
<dbReference type="EMBL" id="QNTQ01000006">
    <property type="protein sequence ID" value="RBI85490.1"/>
    <property type="molecule type" value="Genomic_DNA"/>
</dbReference>
<dbReference type="InterPro" id="IPR003996">
    <property type="entry name" value="RTX_toxin-activating_protC_bac"/>
</dbReference>
<keyword evidence="2" id="KW-0963">Cytoplasm</keyword>
<feature type="compositionally biased region" description="Basic and acidic residues" evidence="3">
    <location>
        <begin position="16"/>
        <end position="27"/>
    </location>
</feature>
<evidence type="ECO:0000256" key="1">
    <source>
        <dbReference type="ARBA" id="ARBA00005686"/>
    </source>
</evidence>
<dbReference type="Pfam" id="PF02794">
    <property type="entry name" value="HlyC"/>
    <property type="match status" value="1"/>
</dbReference>
<keyword evidence="2" id="KW-0808">Transferase</keyword>
<evidence type="ECO:0000256" key="3">
    <source>
        <dbReference type="SAM" id="MobiDB-lite"/>
    </source>
</evidence>
<keyword evidence="2" id="KW-0012">Acyltransferase</keyword>
<comment type="subcellular location">
    <subcellularLocation>
        <location evidence="2">Cytoplasm</location>
    </subcellularLocation>
</comment>
<evidence type="ECO:0000313" key="4">
    <source>
        <dbReference type="EMBL" id="RBI85490.1"/>
    </source>
</evidence>
<evidence type="ECO:0000256" key="2">
    <source>
        <dbReference type="RuleBase" id="RU368102"/>
    </source>
</evidence>
<comment type="function">
    <text evidence="2">Involved in fatty acylation of protoxin at internal lysine residues, thereby converting it to the active toxin.</text>
</comment>
<dbReference type="GO" id="GO:0031640">
    <property type="term" value="P:killing of cells of another organism"/>
    <property type="evidence" value="ECO:0007669"/>
    <property type="project" value="UniProtKB-KW"/>
</dbReference>
<reference evidence="4 5" key="1">
    <citation type="submission" date="2018-07" db="EMBL/GenBank/DDBJ databases">
        <title>Rhodosalinus sp. strain E84T genomic sequence and assembly.</title>
        <authorList>
            <person name="Liu Z.-W."/>
            <person name="Lu D.-C."/>
        </authorList>
    </citation>
    <scope>NUCLEOTIDE SEQUENCE [LARGE SCALE GENOMIC DNA]</scope>
    <source>
        <strain evidence="4 5">E84</strain>
    </source>
</reference>
<protein>
    <recommendedName>
        <fullName evidence="2">RTX toxin-activating lysine-acyltransferase</fullName>
        <ecNumber evidence="2">2.3.1.-</ecNumber>
    </recommendedName>
</protein>
<feature type="region of interest" description="Disordered" evidence="3">
    <location>
        <begin position="1"/>
        <end position="103"/>
    </location>
</feature>
<gene>
    <name evidence="4" type="ORF">DRV85_07035</name>
</gene>
<keyword evidence="2" id="KW-0204">Cytolysis</keyword>
<accession>A0A365U8Z3</accession>
<dbReference type="EC" id="2.3.1.-" evidence="2"/>
<proteinExistence type="inferred from homology"/>
<feature type="compositionally biased region" description="Low complexity" evidence="3">
    <location>
        <begin position="70"/>
        <end position="89"/>
    </location>
</feature>
<keyword evidence="5" id="KW-1185">Reference proteome</keyword>
<feature type="compositionally biased region" description="Basic and acidic residues" evidence="3">
    <location>
        <begin position="34"/>
        <end position="46"/>
    </location>
</feature>
<dbReference type="GO" id="GO:0005737">
    <property type="term" value="C:cytoplasm"/>
    <property type="evidence" value="ECO:0007669"/>
    <property type="project" value="UniProtKB-SubCell"/>
</dbReference>